<evidence type="ECO:0000313" key="2">
    <source>
        <dbReference type="EMBL" id="MFC4594669.1"/>
    </source>
</evidence>
<feature type="transmembrane region" description="Helical" evidence="1">
    <location>
        <begin position="309"/>
        <end position="329"/>
    </location>
</feature>
<feature type="transmembrane region" description="Helical" evidence="1">
    <location>
        <begin position="71"/>
        <end position="88"/>
    </location>
</feature>
<protein>
    <recommendedName>
        <fullName evidence="4">DUF2029 domain-containing protein</fullName>
    </recommendedName>
</protein>
<sequence>MRNIRLWIDKSLTISDTKAPVEPQQQAAPQLLLRIAVQCLMAMVVLFAIALFVPQVRLFWVTTKLLVQQDLWLLEAFLFLSVPLFISARPMPRELQLRDAHTLLIALALVTLCYLGHRLLLMDYDLSRDEQMANFDAAIFSHGRFAWPLAAEWQKDASALNLEFMLPVGNPAAWVSAYLPFNAALRAVVGSIADPALTGPLLTAGSLLLIWSIAQRIWPADREVPTIAVLLLLGSGQFVITGMTAYAMPAHLFFNLFWLRLFLADRRPCDGLAILVGFIATGLHQPLFHPMFVAPFLLLPLFERRWQRFAIFALSYGAIGIFWLSWPIFIHSLVAGPASITAAAGTDYLSRIAQVFSLSIANPTLTAANILRFCTWQHLFLIPLMTVGIRAVRQNRLAAALAASFLLPIVVIAVILPYQGIGFGYRYLHGVLGNAVLLALFGWQTLVIRHEELRPIMLRACAASLLILLPAQAWMAHARYAPFALMSEKIKQSGADYFLIKATDGPLTHDLVLNRPDLSNRPLRLGFEDIEDAHLLARRICKAGGTMAFGTDAFYAPTWSYFGNKPERLASMNLYEIKAPFIKAGCKIKLIS</sequence>
<feature type="transmembrane region" description="Helical" evidence="1">
    <location>
        <begin position="31"/>
        <end position="51"/>
    </location>
</feature>
<gene>
    <name evidence="2" type="ORF">ACFO3E_10790</name>
</gene>
<keyword evidence="3" id="KW-1185">Reference proteome</keyword>
<dbReference type="RefSeq" id="WP_380804649.1">
    <property type="nucleotide sequence ID" value="NZ_JBHSFZ010000022.1"/>
</dbReference>
<dbReference type="EMBL" id="JBHSFZ010000022">
    <property type="protein sequence ID" value="MFC4594669.1"/>
    <property type="molecule type" value="Genomic_DNA"/>
</dbReference>
<feature type="transmembrane region" description="Helical" evidence="1">
    <location>
        <begin position="397"/>
        <end position="418"/>
    </location>
</feature>
<comment type="caution">
    <text evidence="2">The sequence shown here is derived from an EMBL/GenBank/DDBJ whole genome shotgun (WGS) entry which is preliminary data.</text>
</comment>
<feature type="transmembrane region" description="Helical" evidence="1">
    <location>
        <begin position="196"/>
        <end position="214"/>
    </location>
</feature>
<keyword evidence="1" id="KW-0812">Transmembrane</keyword>
<name>A0ABV9F389_9SPHN</name>
<feature type="transmembrane region" description="Helical" evidence="1">
    <location>
        <begin position="456"/>
        <end position="475"/>
    </location>
</feature>
<evidence type="ECO:0000256" key="1">
    <source>
        <dbReference type="SAM" id="Phobius"/>
    </source>
</evidence>
<accession>A0ABV9F389</accession>
<feature type="transmembrane region" description="Helical" evidence="1">
    <location>
        <begin position="272"/>
        <end position="302"/>
    </location>
</feature>
<keyword evidence="1" id="KW-1133">Transmembrane helix</keyword>
<feature type="transmembrane region" description="Helical" evidence="1">
    <location>
        <begin position="424"/>
        <end position="444"/>
    </location>
</feature>
<keyword evidence="1" id="KW-0472">Membrane</keyword>
<evidence type="ECO:0008006" key="4">
    <source>
        <dbReference type="Google" id="ProtNLM"/>
    </source>
</evidence>
<dbReference type="Proteomes" id="UP001595957">
    <property type="component" value="Unassembled WGS sequence"/>
</dbReference>
<proteinExistence type="predicted"/>
<feature type="transmembrane region" description="Helical" evidence="1">
    <location>
        <begin position="100"/>
        <end position="120"/>
    </location>
</feature>
<organism evidence="2 3">
    <name type="scientific">Sphingobium tyrosinilyticum</name>
    <dbReference type="NCBI Taxonomy" id="2715436"/>
    <lineage>
        <taxon>Bacteria</taxon>
        <taxon>Pseudomonadati</taxon>
        <taxon>Pseudomonadota</taxon>
        <taxon>Alphaproteobacteria</taxon>
        <taxon>Sphingomonadales</taxon>
        <taxon>Sphingomonadaceae</taxon>
        <taxon>Sphingobium</taxon>
    </lineage>
</organism>
<evidence type="ECO:0000313" key="3">
    <source>
        <dbReference type="Proteomes" id="UP001595957"/>
    </source>
</evidence>
<reference evidence="3" key="1">
    <citation type="journal article" date="2019" name="Int. J. Syst. Evol. Microbiol.">
        <title>The Global Catalogue of Microorganisms (GCM) 10K type strain sequencing project: providing services to taxonomists for standard genome sequencing and annotation.</title>
        <authorList>
            <consortium name="The Broad Institute Genomics Platform"/>
            <consortium name="The Broad Institute Genome Sequencing Center for Infectious Disease"/>
            <person name="Wu L."/>
            <person name="Ma J."/>
        </authorList>
    </citation>
    <scope>NUCLEOTIDE SEQUENCE [LARGE SCALE GENOMIC DNA]</scope>
    <source>
        <strain evidence="3">NBRC 103632</strain>
    </source>
</reference>
<feature type="transmembrane region" description="Helical" evidence="1">
    <location>
        <begin position="226"/>
        <end position="252"/>
    </location>
</feature>